<feature type="binding site" description="covalent" evidence="7">
    <location>
        <position position="146"/>
    </location>
    <ligand>
        <name>heme c</name>
        <dbReference type="ChEBI" id="CHEBI:61717"/>
    </ligand>
</feature>
<dbReference type="OrthoDB" id="7596534at2"/>
<dbReference type="Proteomes" id="UP000199144">
    <property type="component" value="Unassembled WGS sequence"/>
</dbReference>
<evidence type="ECO:0000256" key="6">
    <source>
        <dbReference type="PIRSR" id="PIRSR000027-1"/>
    </source>
</evidence>
<dbReference type="Gene3D" id="1.20.120.10">
    <property type="entry name" value="Cytochrome c/b562"/>
    <property type="match status" value="1"/>
</dbReference>
<sequence>MKRRLKTLATATTLALLAGAAFADGHVNAAIKARQAQMQLYAFNIGQLGAMAKGEMDYDAAVASAAANNLLTLTKMDQSAMWPGGSDSMSVDGTRAKPDMWDNFPDVMAKGKALGDAAMAMQAAAGGGLDSLRGAMGALGGSCSSCHKPYREPES</sequence>
<protein>
    <submittedName>
        <fullName evidence="9">Cytochrome c556</fullName>
    </submittedName>
</protein>
<dbReference type="GO" id="GO:0022900">
    <property type="term" value="P:electron transport chain"/>
    <property type="evidence" value="ECO:0007669"/>
    <property type="project" value="InterPro"/>
</dbReference>
<evidence type="ECO:0000256" key="5">
    <source>
        <dbReference type="ARBA" id="ARBA00023004"/>
    </source>
</evidence>
<dbReference type="SUPFAM" id="SSF47175">
    <property type="entry name" value="Cytochromes"/>
    <property type="match status" value="1"/>
</dbReference>
<keyword evidence="8" id="KW-0732">Signal</keyword>
<feature type="chain" id="PRO_5011589828" evidence="8">
    <location>
        <begin position="24"/>
        <end position="155"/>
    </location>
</feature>
<keyword evidence="5 6" id="KW-0408">Iron</keyword>
<dbReference type="GO" id="GO:0009055">
    <property type="term" value="F:electron transfer activity"/>
    <property type="evidence" value="ECO:0007669"/>
    <property type="project" value="InterPro"/>
</dbReference>
<dbReference type="Pfam" id="PF01322">
    <property type="entry name" value="Cytochrom_C_2"/>
    <property type="match status" value="1"/>
</dbReference>
<evidence type="ECO:0000256" key="3">
    <source>
        <dbReference type="ARBA" id="ARBA00022723"/>
    </source>
</evidence>
<evidence type="ECO:0000256" key="8">
    <source>
        <dbReference type="SAM" id="SignalP"/>
    </source>
</evidence>
<feature type="binding site" description="axial binding residue" evidence="6">
    <location>
        <position position="147"/>
    </location>
    <ligand>
        <name>heme c</name>
        <dbReference type="ChEBI" id="CHEBI:61717"/>
    </ligand>
    <ligandPart>
        <name>Fe</name>
        <dbReference type="ChEBI" id="CHEBI:18248"/>
    </ligandPart>
</feature>
<evidence type="ECO:0000256" key="4">
    <source>
        <dbReference type="ARBA" id="ARBA00022982"/>
    </source>
</evidence>
<proteinExistence type="predicted"/>
<keyword evidence="1" id="KW-0813">Transport</keyword>
<dbReference type="EMBL" id="FOTQ01000004">
    <property type="protein sequence ID" value="SFM15000.1"/>
    <property type="molecule type" value="Genomic_DNA"/>
</dbReference>
<dbReference type="GO" id="GO:0042597">
    <property type="term" value="C:periplasmic space"/>
    <property type="evidence" value="ECO:0007669"/>
    <property type="project" value="InterPro"/>
</dbReference>
<evidence type="ECO:0000256" key="7">
    <source>
        <dbReference type="PIRSR" id="PIRSR000027-2"/>
    </source>
</evidence>
<keyword evidence="10" id="KW-1185">Reference proteome</keyword>
<dbReference type="AlphaFoldDB" id="A0A1I4NI06"/>
<keyword evidence="2 7" id="KW-0349">Heme</keyword>
<dbReference type="GO" id="GO:0020037">
    <property type="term" value="F:heme binding"/>
    <property type="evidence" value="ECO:0007669"/>
    <property type="project" value="InterPro"/>
</dbReference>
<keyword evidence="4" id="KW-0249">Electron transport</keyword>
<gene>
    <name evidence="9" type="ORF">SAMN04488042_104200</name>
</gene>
<dbReference type="PROSITE" id="PS51009">
    <property type="entry name" value="CYTCII"/>
    <property type="match status" value="1"/>
</dbReference>
<dbReference type="InterPro" id="IPR002321">
    <property type="entry name" value="Cyt_c_II"/>
</dbReference>
<dbReference type="GO" id="GO:0005506">
    <property type="term" value="F:iron ion binding"/>
    <property type="evidence" value="ECO:0007669"/>
    <property type="project" value="InterPro"/>
</dbReference>
<dbReference type="PRINTS" id="PR00608">
    <property type="entry name" value="CYTCHROMECII"/>
</dbReference>
<keyword evidence="3 6" id="KW-0479">Metal-binding</keyword>
<dbReference type="RefSeq" id="WP_093094078.1">
    <property type="nucleotide sequence ID" value="NZ_FOTQ01000004.1"/>
</dbReference>
<feature type="binding site" description="covalent" evidence="7">
    <location>
        <position position="143"/>
    </location>
    <ligand>
        <name>heme c</name>
        <dbReference type="ChEBI" id="CHEBI:61717"/>
    </ligand>
</feature>
<evidence type="ECO:0000313" key="9">
    <source>
        <dbReference type="EMBL" id="SFM15000.1"/>
    </source>
</evidence>
<comment type="PTM">
    <text evidence="7">Binds 1 heme group per subunit.</text>
</comment>
<reference evidence="9 10" key="1">
    <citation type="submission" date="2016-10" db="EMBL/GenBank/DDBJ databases">
        <authorList>
            <person name="de Groot N.N."/>
        </authorList>
    </citation>
    <scope>NUCLEOTIDE SEQUENCE [LARGE SCALE GENOMIC DNA]</scope>
    <source>
        <strain evidence="9 10">DSM 15283</strain>
    </source>
</reference>
<accession>A0A1I4NI06</accession>
<dbReference type="InterPro" id="IPR010980">
    <property type="entry name" value="Cyt_c/b562"/>
</dbReference>
<dbReference type="PIRSF" id="PIRSF000027">
    <property type="entry name" value="Cytc_c_prime"/>
    <property type="match status" value="1"/>
</dbReference>
<name>A0A1I4NI06_9RHOB</name>
<feature type="signal peptide" evidence="8">
    <location>
        <begin position="1"/>
        <end position="23"/>
    </location>
</feature>
<evidence type="ECO:0000256" key="1">
    <source>
        <dbReference type="ARBA" id="ARBA00022448"/>
    </source>
</evidence>
<dbReference type="STRING" id="254406.SAMN04488042_104200"/>
<dbReference type="InterPro" id="IPR015984">
    <property type="entry name" value="Cyt_c_prime_subgr"/>
</dbReference>
<dbReference type="InterPro" id="IPR012127">
    <property type="entry name" value="Cyt_c_prime"/>
</dbReference>
<evidence type="ECO:0000256" key="2">
    <source>
        <dbReference type="ARBA" id="ARBA00022617"/>
    </source>
</evidence>
<organism evidence="9 10">
    <name type="scientific">Shimia aestuarii</name>
    <dbReference type="NCBI Taxonomy" id="254406"/>
    <lineage>
        <taxon>Bacteria</taxon>
        <taxon>Pseudomonadati</taxon>
        <taxon>Pseudomonadota</taxon>
        <taxon>Alphaproteobacteria</taxon>
        <taxon>Rhodobacterales</taxon>
        <taxon>Roseobacteraceae</taxon>
    </lineage>
</organism>
<evidence type="ECO:0000313" key="10">
    <source>
        <dbReference type="Proteomes" id="UP000199144"/>
    </source>
</evidence>